<dbReference type="AlphaFoldDB" id="A0A7L4ZJK1"/>
<dbReference type="Gene3D" id="1.10.275.10">
    <property type="entry name" value="Fumarase/aspartase (N-terminal domain)"/>
    <property type="match status" value="1"/>
</dbReference>
<keyword evidence="3" id="KW-1185">Reference proteome</keyword>
<dbReference type="SUPFAM" id="SSF48557">
    <property type="entry name" value="L-aspartase-like"/>
    <property type="match status" value="1"/>
</dbReference>
<dbReference type="Pfam" id="PF00221">
    <property type="entry name" value="Lyase_aromatic"/>
    <property type="match status" value="1"/>
</dbReference>
<dbReference type="Gene3D" id="1.20.200.10">
    <property type="entry name" value="Fumarase/aspartase (Central domain)"/>
    <property type="match status" value="1"/>
</dbReference>
<dbReference type="InterPro" id="IPR008948">
    <property type="entry name" value="L-Aspartase-like"/>
</dbReference>
<organism evidence="2 3">
    <name type="scientific">Kordia antarctica</name>
    <dbReference type="NCBI Taxonomy" id="1218801"/>
    <lineage>
        <taxon>Bacteria</taxon>
        <taxon>Pseudomonadati</taxon>
        <taxon>Bacteroidota</taxon>
        <taxon>Flavobacteriia</taxon>
        <taxon>Flavobacteriales</taxon>
        <taxon>Flavobacteriaceae</taxon>
        <taxon>Kordia</taxon>
    </lineage>
</organism>
<dbReference type="CDD" id="cd00332">
    <property type="entry name" value="PAL-HAL"/>
    <property type="match status" value="1"/>
</dbReference>
<keyword evidence="1" id="KW-0456">Lyase</keyword>
<evidence type="ECO:0000313" key="2">
    <source>
        <dbReference type="EMBL" id="QHI36893.1"/>
    </source>
</evidence>
<dbReference type="EMBL" id="CP019288">
    <property type="protein sequence ID" value="QHI36893.1"/>
    <property type="molecule type" value="Genomic_DNA"/>
</dbReference>
<name>A0A7L4ZJK1_9FLAO</name>
<dbReference type="GO" id="GO:0016841">
    <property type="term" value="F:ammonia-lyase activity"/>
    <property type="evidence" value="ECO:0007669"/>
    <property type="project" value="UniProtKB-ARBA"/>
</dbReference>
<dbReference type="PANTHER" id="PTHR10362">
    <property type="entry name" value="HISTIDINE AMMONIA-LYASE"/>
    <property type="match status" value="1"/>
</dbReference>
<gene>
    <name evidence="2" type="primary">cmdF</name>
    <name evidence="2" type="ORF">IMCC3317_22630</name>
</gene>
<keyword evidence="2" id="KW-0413">Isomerase</keyword>
<accession>A0A7L4ZJK1</accession>
<dbReference type="InterPro" id="IPR024083">
    <property type="entry name" value="Fumarase/histidase_N"/>
</dbReference>
<evidence type="ECO:0000256" key="1">
    <source>
        <dbReference type="ARBA" id="ARBA00023239"/>
    </source>
</evidence>
<dbReference type="InterPro" id="IPR001106">
    <property type="entry name" value="Aromatic_Lyase"/>
</dbReference>
<dbReference type="EC" id="5.4.3.6" evidence="2"/>
<dbReference type="KEGG" id="kan:IMCC3317_22630"/>
<reference evidence="2 3" key="1">
    <citation type="journal article" date="2013" name="Int. J. Syst. Evol. Microbiol.">
        <title>Kordia antarctica sp. nov., isolated from Antarctic seawater.</title>
        <authorList>
            <person name="Baek K."/>
            <person name="Choi A."/>
            <person name="Kang I."/>
            <person name="Lee K."/>
            <person name="Cho J.C."/>
        </authorList>
    </citation>
    <scope>NUCLEOTIDE SEQUENCE [LARGE SCALE GENOMIC DNA]</scope>
    <source>
        <strain evidence="2 3">IMCC3317</strain>
    </source>
</reference>
<dbReference type="Proteomes" id="UP000464657">
    <property type="component" value="Chromosome"/>
</dbReference>
<evidence type="ECO:0000313" key="3">
    <source>
        <dbReference type="Proteomes" id="UP000464657"/>
    </source>
</evidence>
<dbReference type="FunFam" id="1.10.275.10:FF:000005">
    <property type="entry name" value="Histidine ammonia-lyase"/>
    <property type="match status" value="1"/>
</dbReference>
<sequence length="525" mass="59321">MPIYSKRKYYKSKIAHLKFQTMQLTSEDIFDILYRNKKVSISDSELKHLKASNDFLKEYIKGKIVYGVNTGFGPMAQYVIDDEQQKQLQLNLIRSHAAGSGDVIDSIFIKATLLARLNTLSQAYSAVSVETIQLLVNFINHDILPVIYQHGGVGASGDLVQLSHVALSLIGEGEVIYKGKIVPTEEAMQSCNLKPLRITVREGLALINGTSTMNGIGYVNLFLSKNLVNWMVRLSSLMYEVFSVYDDFFSEELNNTKKHHGQRHIAKSLRDQLKGSKLIKKRTTESYKFIDESNVLENKMQAYYSIRCTPQILGPIHDSIQYTEDVLHNEINSVNDNPVIHMETENVLHGGNFHGDYVSYEMDKLKLGIIKLSILSERQLNYLFNDRINGKLPPFINQGVLGLNLGLQGTQFPATSTVSENMTLGSSNYINNISTNNDNQDVVSMGTNAALIANRVIMNTYEVIAIQYLAVMNAINYLDIENQMSEKNQVLFNEAKNVMPFLDGTDKPHYKTLRNIKEYLLKFSN</sequence>
<proteinExistence type="predicted"/>
<protein>
    <submittedName>
        <fullName evidence="2">Tyrosine 2,3-aminomutase</fullName>
        <ecNumber evidence="2">5.4.3.6</ecNumber>
    </submittedName>
</protein>
<dbReference type="GO" id="GO:0050368">
    <property type="term" value="F:L-tyrosine 2,3-aminomutase activity"/>
    <property type="evidence" value="ECO:0007669"/>
    <property type="project" value="UniProtKB-EC"/>
</dbReference>